<evidence type="ECO:0000256" key="2">
    <source>
        <dbReference type="ARBA" id="ARBA00012759"/>
    </source>
</evidence>
<proteinExistence type="predicted"/>
<dbReference type="STRING" id="5098.A0A507QZ49"/>
<evidence type="ECO:0000256" key="5">
    <source>
        <dbReference type="ARBA" id="ARBA00022801"/>
    </source>
</evidence>
<name>A0A507QZ49_MONPU</name>
<feature type="region of interest" description="Disordered" evidence="7">
    <location>
        <begin position="3135"/>
        <end position="3167"/>
    </location>
</feature>
<keyword evidence="12" id="KW-1185">Reference proteome</keyword>
<evidence type="ECO:0000256" key="4">
    <source>
        <dbReference type="ARBA" id="ARBA00022786"/>
    </source>
</evidence>
<evidence type="ECO:0000256" key="6">
    <source>
        <dbReference type="ARBA" id="ARBA00022807"/>
    </source>
</evidence>
<dbReference type="EMBL" id="VIFY01000050">
    <property type="protein sequence ID" value="TQB73121.1"/>
    <property type="molecule type" value="Genomic_DNA"/>
</dbReference>
<evidence type="ECO:0000256" key="1">
    <source>
        <dbReference type="ARBA" id="ARBA00000707"/>
    </source>
</evidence>
<evidence type="ECO:0000259" key="9">
    <source>
        <dbReference type="Pfam" id="PF12359"/>
    </source>
</evidence>
<feature type="compositionally biased region" description="Acidic residues" evidence="7">
    <location>
        <begin position="3139"/>
        <end position="3152"/>
    </location>
</feature>
<dbReference type="InterPro" id="IPR051346">
    <property type="entry name" value="OTU_Deubiquitinase"/>
</dbReference>
<dbReference type="InterPro" id="IPR027417">
    <property type="entry name" value="P-loop_NTPase"/>
</dbReference>
<dbReference type="EC" id="3.4.19.12" evidence="2"/>
<dbReference type="Pfam" id="PF20255">
    <property type="entry name" value="DUF6606"/>
    <property type="match status" value="1"/>
</dbReference>
<evidence type="ECO:0000259" key="8">
    <source>
        <dbReference type="Pfam" id="PF12340"/>
    </source>
</evidence>
<feature type="domain" description="DUF3638" evidence="8">
    <location>
        <begin position="2041"/>
        <end position="2261"/>
    </location>
</feature>
<evidence type="ECO:0000256" key="3">
    <source>
        <dbReference type="ARBA" id="ARBA00022670"/>
    </source>
</evidence>
<evidence type="ECO:0000259" key="10">
    <source>
        <dbReference type="Pfam" id="PF20255"/>
    </source>
</evidence>
<dbReference type="GO" id="GO:0006508">
    <property type="term" value="P:proteolysis"/>
    <property type="evidence" value="ECO:0007669"/>
    <property type="project" value="UniProtKB-KW"/>
</dbReference>
<dbReference type="InterPro" id="IPR022105">
    <property type="entry name" value="DUF3645"/>
</dbReference>
<comment type="catalytic activity">
    <reaction evidence="1">
        <text>Thiol-dependent hydrolysis of ester, thioester, amide, peptide and isopeptide bonds formed by the C-terminal Gly of ubiquitin (a 76-residue protein attached to proteins as an intracellular targeting signal).</text>
        <dbReference type="EC" id="3.4.19.12"/>
    </reaction>
</comment>
<sequence length="3167" mass="360215">MSASATVELEAIVAHVCLPPKLPFKRERFLDQIEEALASYVSDACRTLRDQLSGHLSYTWGSVRSAVQTCIHANHGRSIDRTRFLMALETLDTFSPLILHITAQNAGILISKRHDSKRDEDMIVFEAFEASPQAQQVMEADNALQWDFPGVVVAMPLTTFHDPEFQNNLADFLQQASTESITLFAARASKEGATVPEPRDTVDPSIICQMLMTLIEAVGYRMEPDLLRKRIRDDVCWDEGAGSCPWRRSPFWLVLRVSLARHLASIHGAEIGRVYYKFLLCVVLAHILADAVSSGIYHESIIVLNTKLCRRLAKLEDNRLKASSKAGEIYGMLFEQLRFFFEGTIENANAYVFNLWDRHKRSILRRIPLLPPRSQERDLILTLPNSFSYLNQLRFSAARFDTISTITHQSNALHTPVMQAAFRKFAQHYYSLADIEDSAGLYLKVDDGDYERACIKFARSIASYMDAVRDTYNHHPEQKSVMLLTIMKLWTLMDQCAVKAFNLLGKYDPGIPPAILNVLQIGDEKGLIDLQTVQRYLEERKSNCQYNGHTIFDDPREGCFAEQYFLRSKDSEMLQSIYKRIQTATEKAREKKREQWLSLSAEYDSLQREIASASCVYTYTEEGYQPIHDSRNCKKCFLERKAGRMRISLHEDPLPVDPSQARAVVFELNCPEAFSAYRNTTWMIIRSLAVSEPIKSQPPKLLLREYSEVKPFISSTSIEGVCLASISKSRLTMHFNQATLPARWDDVCVHNTLRLRYFDTKTESWTGRGRERLSFAHHCALAIPSDSPFAPLLESPKFALDTAGPSSYEIIASQTNCPPGLGVHEFMAFQSLLCGTVQRWPTILLELGSSNLNLSTEATSILISQLTLLAGPPRPNDHLRSTHSILRDPTFCSKLLEEINKRLDGISSSWREVNCMLMLLVILLRLCSVAHNVAYEAFDLLLKAQRVTSGWVRTLRQEIRDCTDAASSPTFSKYALWAALLCRKTFAVYADPAHSGRDIGPTELQNYIESSIMLHETLPSNLSSLPRTLRNALISDTKAIYRLRRVLKLAFQSSPHALSSFIQNIWPSAENSMAAAYSQPVFLNDPDEWWMEWTMHATRELNAQLMQYHILEGYLLVDGQPLGKLPPKYQQCIILKKLFGDQSLPAYPSSMPGMTYMLPFAINGHYIHFGFRQNELIVRAHWKGTVLELVPSSVFRGHSTSDLPVLLIDNCCHWLDIQTGVLEIRTQPHIWMSRHSNWKIDINTRQAIRRNSRLVDPHSDLFRQITGVFRFFEHPEQIIVYQPKKAHLSVELRRMDLSFYVNKGGFLYSSQLRCGIDRNQDAGTWYGLRSMLVLRDGANKGQRSIIAPMGAIRYKLDGCHVQLYVENDGSYGRFVINDLLGRIDCPAEPRLAYCKAMFHAYTSFALPDPLTGTTGTEEALRFLRSGFCQPWIPINSGPQSILQYIARLSPRREYYPPHLAIMQRIYWDKDLTVTMQHEEYSTLVSLICEKSRTLSMFALEKHCELLVEIPETPHKLHERSVWRRQQYQRPIGDIETKNALADLVYTSRDRPRASIARTKVYEMSIIIHDWFPEVYGTVNLAHVLQERPVIVGFEKPFHRGSLSDLLSIDVCAQWGPLAALCRMSSKNEKFKLMFIFAIISFGDNAIPTQLLQSLILFAMSDKLKMLKPPAVSEYTRFVPDQYPTTDLLQQLIRPFCTPYPPDERAEFPGQIASKMRRKLEEKERKYNLQVEKDCETLIKHIQSQWPCPTPSATELASDLLVDIPSAIEHIRPEWLRLYENLQLSDYLSQVKVILDCSQRDRRIGLPAVTSSSDPAPRVLIRYSGIPTLSKDLMRKPGPSTTGHGAQSRHSNANADTFHSQLISLDFSESTNRSQTVDRGIQADSTERHQLDTIIHQFTASPSALERKYGEDLLKSLEALNKVKRTIPREKALPGSIGFSSEIHSTRQAIIHAFNNISVALEQDEVQAKWLKLGNLWPCITPITLLEQLRSTSAPQFGPRMKEILVEYAIAITGLQQLMRIEQDYHNKDAARFWAELHNQGHTNWRPEEHLNWLLLEIDCNILIRAEQVDVAHAMMSPTSGSNSALQMNMGQGKTSCIIPMIASELANSTQLVRVIVPKALLLQTAQLLQTRLGGLLGRYVSHVPFARKTPTTQRNIEAYWKIHRDIKISSGVIIALPEHLLSFKLSGLQRLSDKRNSEAAKMLQIYQWKQDNCRDILDECDYTLSTRTQLIYPTGTQAAVDGHPYRWEVAETLLHACHGYLWSIAKDYPQSIEVVERSGDSFPLVFFLRRDAEESLISRLIGDILNGQILLLPVRGCSAAELTTIRQFISTENVGPGVLKEVKGLFNDNLTARKTLYLLRGLLVHRILLLSFKKRWNVQYGIHPKRDPIAVPFHSKGVPSEQAEWGHPDVAILLTCLSFYFGGLEIRQLRQGLEHLLKTDDPASGYDRWTHNCAQLPDSLREWNVLNVDDQLQLAELWKHFRYNVVVIDYYLNHFVFPAHAKQFRIKLQTSGWDLPIFSVQGQGARSTGFSGTNDNRSMLPLTIKQDDLPGLRHTNAEVLSYLLMPRNRSYEVAADAGRRFTEKELLQMLCSKGIRMLIDAGAQILELDNRSLVSTWLSIDHQAPAALYFNDQNKPYILHRGGSEVPLVASTFANNLGDCLVYLDEAHTRGTDLPMPAHTLGALTLGMGQTKDHTVQAAMRLRQLGTTQSILWVAPPEIHQSILDLQSKREGDSIDSYDVICWLLKQTCIGIEQLQPLYFSQGMDFCRRIEAAVLNKDYITDNKQKQAYLDVLRTPEQQALEELYGPKLCVKLSRRYKSDVPRVNTLLQELRKQRKQFQDFGNAVSGLALQEVEQEREIAFEVESVRQVRKPVSYTPLAFPGIDKDILGFVHTGVAASRSTAWEDAHVALRLTDLGQKMGVSGAPFTGRLLVSREYMRTISVPTGRRNDSFLRPLNWLLWSTVTNTAIVVIPEEIEIILPILLEKQQSNTYLIAYAAPVTRRMSQFNGLKYFSVPPLPKYWTAPTWLTIELGILSGRLYFDFKEYNELCKFLGAKSWGGDSKSFTEKPLLFLHQWLSIRRKGQDFTHTPVGYICQGKILTSDHPFFRSDAGNMLKGRESSEKRLCRAMTEELLEASASDFEDDELEWDEGSSPDEYIDKSDNGVGED</sequence>
<dbReference type="InterPro" id="IPR022099">
    <property type="entry name" value="DUF3638"/>
</dbReference>
<gene>
    <name evidence="11" type="ORF">MPDQ_006207</name>
</gene>
<dbReference type="GO" id="GO:0004843">
    <property type="term" value="F:cysteine-type deubiquitinase activity"/>
    <property type="evidence" value="ECO:0007669"/>
    <property type="project" value="UniProtKB-EC"/>
</dbReference>
<dbReference type="SUPFAM" id="SSF52540">
    <property type="entry name" value="P-loop containing nucleoside triphosphate hydrolases"/>
    <property type="match status" value="1"/>
</dbReference>
<dbReference type="PANTHER" id="PTHR13367">
    <property type="entry name" value="UBIQUITIN THIOESTERASE"/>
    <property type="match status" value="1"/>
</dbReference>
<dbReference type="InterPro" id="IPR046541">
    <property type="entry name" value="DUF6606"/>
</dbReference>
<protein>
    <recommendedName>
        <fullName evidence="2">ubiquitinyl hydrolase 1</fullName>
        <ecNumber evidence="2">3.4.19.12</ecNumber>
    </recommendedName>
</protein>
<reference evidence="11 12" key="1">
    <citation type="submission" date="2019-06" db="EMBL/GenBank/DDBJ databases">
        <title>Wine fermentation using esterase from Monascus purpureus.</title>
        <authorList>
            <person name="Geng C."/>
            <person name="Zhang Y."/>
        </authorList>
    </citation>
    <scope>NUCLEOTIDE SEQUENCE [LARGE SCALE GENOMIC DNA]</scope>
    <source>
        <strain evidence="11">HQ1</strain>
    </source>
</reference>
<feature type="region of interest" description="Disordered" evidence="7">
    <location>
        <begin position="1830"/>
        <end position="1850"/>
    </location>
</feature>
<dbReference type="PANTHER" id="PTHR13367:SF32">
    <property type="entry name" value="DUF6606 DOMAIN-CONTAINING PROTEIN"/>
    <property type="match status" value="1"/>
</dbReference>
<dbReference type="OrthoDB" id="3182339at2759"/>
<keyword evidence="6" id="KW-0788">Thiol protease</keyword>
<keyword evidence="4" id="KW-0833">Ubl conjugation pathway</keyword>
<evidence type="ECO:0000256" key="7">
    <source>
        <dbReference type="SAM" id="MobiDB-lite"/>
    </source>
</evidence>
<feature type="compositionally biased region" description="Polar residues" evidence="7">
    <location>
        <begin position="1838"/>
        <end position="1850"/>
    </location>
</feature>
<dbReference type="Pfam" id="PF12359">
    <property type="entry name" value="DUF3645"/>
    <property type="match status" value="1"/>
</dbReference>
<dbReference type="Pfam" id="PF12340">
    <property type="entry name" value="DUF3638"/>
    <property type="match status" value="1"/>
</dbReference>
<comment type="caution">
    <text evidence="11">The sequence shown here is derived from an EMBL/GenBank/DDBJ whole genome shotgun (WGS) entry which is preliminary data.</text>
</comment>
<organism evidence="11 12">
    <name type="scientific">Monascus purpureus</name>
    <name type="common">Red mold</name>
    <name type="synonym">Monascus anka</name>
    <dbReference type="NCBI Taxonomy" id="5098"/>
    <lineage>
        <taxon>Eukaryota</taxon>
        <taxon>Fungi</taxon>
        <taxon>Dikarya</taxon>
        <taxon>Ascomycota</taxon>
        <taxon>Pezizomycotina</taxon>
        <taxon>Eurotiomycetes</taxon>
        <taxon>Eurotiomycetidae</taxon>
        <taxon>Eurotiales</taxon>
        <taxon>Aspergillaceae</taxon>
        <taxon>Monascus</taxon>
    </lineage>
</organism>
<dbReference type="Proteomes" id="UP000319663">
    <property type="component" value="Unassembled WGS sequence"/>
</dbReference>
<keyword evidence="3" id="KW-0645">Protease</keyword>
<feature type="domain" description="DUF3645" evidence="9">
    <location>
        <begin position="2383"/>
        <end position="2415"/>
    </location>
</feature>
<keyword evidence="5" id="KW-0378">Hydrolase</keyword>
<evidence type="ECO:0000313" key="12">
    <source>
        <dbReference type="Proteomes" id="UP000319663"/>
    </source>
</evidence>
<feature type="domain" description="DUF6606" evidence="10">
    <location>
        <begin position="12"/>
        <end position="288"/>
    </location>
</feature>
<accession>A0A507QZ49</accession>
<dbReference type="Gene3D" id="3.40.50.300">
    <property type="entry name" value="P-loop containing nucleotide triphosphate hydrolases"/>
    <property type="match status" value="1"/>
</dbReference>
<evidence type="ECO:0000313" key="11">
    <source>
        <dbReference type="EMBL" id="TQB73121.1"/>
    </source>
</evidence>